<dbReference type="Gene3D" id="2.40.50.1060">
    <property type="match status" value="1"/>
</dbReference>
<reference evidence="6" key="2">
    <citation type="submission" date="2021-03" db="UniProtKB">
        <authorList>
            <consortium name="EnsemblPlants"/>
        </authorList>
    </citation>
    <scope>IDENTIFICATION</scope>
</reference>
<sequence length="219" mass="24422">MEALHVAKANLTVYLHPSQTKDVNEAVTRELSSLLFKFSEIYDGVLLAHEIADVPSRHGKILSGLFPYVGVRLTANLLLFAPKPDTYLEGKVVKVGQESIHVVVLGFSAAIITVDDIRDEFRYKIKSGEEMFRSTSHKRHVIKVGTMIRFLVKSFDEEILHISGSLIPSSTGNIKWQSSLANSSRKRIEVLKDFSTGTIDGGAISNDYHVLKKSKKQRV</sequence>
<gene>
    <name evidence="6" type="primary">LOC110688704</name>
</gene>
<evidence type="ECO:0000313" key="6">
    <source>
        <dbReference type="EnsemblPlants" id="AUR62035728-RA:cds"/>
    </source>
</evidence>
<keyword evidence="7" id="KW-1185">Reference proteome</keyword>
<dbReference type="OrthoDB" id="10250504at2759"/>
<dbReference type="InterPro" id="IPR012340">
    <property type="entry name" value="NA-bd_OB-fold"/>
</dbReference>
<dbReference type="OMA" id="LMVYIHP"/>
<dbReference type="Gene3D" id="3.30.1490.120">
    <property type="entry name" value="RNA polymerase Rpb7-like, N-terminal domain"/>
    <property type="match status" value="1"/>
</dbReference>
<dbReference type="GO" id="GO:0005736">
    <property type="term" value="C:RNA polymerase I complex"/>
    <property type="evidence" value="ECO:0007669"/>
    <property type="project" value="TreeGrafter"/>
</dbReference>
<protein>
    <recommendedName>
        <fullName evidence="5">DNA-directed RNA polymerase subunit</fullName>
    </recommendedName>
</protein>
<evidence type="ECO:0000256" key="3">
    <source>
        <dbReference type="ARBA" id="ARBA00023163"/>
    </source>
</evidence>
<evidence type="ECO:0000256" key="4">
    <source>
        <dbReference type="ARBA" id="ARBA00023242"/>
    </source>
</evidence>
<name>A0A803MV01_CHEQI</name>
<dbReference type="Gramene" id="AUR62035728-RA">
    <property type="protein sequence ID" value="AUR62035728-RA:cds"/>
    <property type="gene ID" value="AUR62035728"/>
</dbReference>
<comment type="subcellular location">
    <subcellularLocation>
        <location evidence="1 5">Nucleus</location>
    </subcellularLocation>
</comment>
<dbReference type="KEGG" id="cqi:110688704"/>
<keyword evidence="4 5" id="KW-0539">Nucleus</keyword>
<dbReference type="SUPFAM" id="SSF50249">
    <property type="entry name" value="Nucleic acid-binding proteins"/>
    <property type="match status" value="1"/>
</dbReference>
<reference evidence="6" key="1">
    <citation type="journal article" date="2017" name="Nature">
        <title>The genome of Chenopodium quinoa.</title>
        <authorList>
            <person name="Jarvis D.E."/>
            <person name="Ho Y.S."/>
            <person name="Lightfoot D.J."/>
            <person name="Schmoeckel S.M."/>
            <person name="Li B."/>
            <person name="Borm T.J.A."/>
            <person name="Ohyanagi H."/>
            <person name="Mineta K."/>
            <person name="Michell C.T."/>
            <person name="Saber N."/>
            <person name="Kharbatia N.M."/>
            <person name="Rupper R.R."/>
            <person name="Sharp A.R."/>
            <person name="Dally N."/>
            <person name="Boughton B.A."/>
            <person name="Woo Y.H."/>
            <person name="Gao G."/>
            <person name="Schijlen E.G.W.M."/>
            <person name="Guo X."/>
            <person name="Momin A.A."/>
            <person name="Negrao S."/>
            <person name="Al-Babili S."/>
            <person name="Gehring C."/>
            <person name="Roessner U."/>
            <person name="Jung C."/>
            <person name="Murphy K."/>
            <person name="Arold S.T."/>
            <person name="Gojobori T."/>
            <person name="van der Linden C.G."/>
            <person name="van Loo E.N."/>
            <person name="Jellen E.N."/>
            <person name="Maughan P.J."/>
            <person name="Tester M."/>
        </authorList>
    </citation>
    <scope>NUCLEOTIDE SEQUENCE [LARGE SCALE GENOMIC DNA]</scope>
    <source>
        <strain evidence="6">cv. PI 614886</strain>
    </source>
</reference>
<evidence type="ECO:0000256" key="2">
    <source>
        <dbReference type="ARBA" id="ARBA00022478"/>
    </source>
</evidence>
<dbReference type="GO" id="GO:0006352">
    <property type="term" value="P:DNA-templated transcription initiation"/>
    <property type="evidence" value="ECO:0007669"/>
    <property type="project" value="UniProtKB-UniRule"/>
</dbReference>
<dbReference type="AlphaFoldDB" id="A0A803MV01"/>
<dbReference type="RefSeq" id="XP_021721145.1">
    <property type="nucleotide sequence ID" value="XM_021865453.1"/>
</dbReference>
<dbReference type="GO" id="GO:0006362">
    <property type="term" value="P:transcription elongation by RNA polymerase I"/>
    <property type="evidence" value="ECO:0007669"/>
    <property type="project" value="TreeGrafter"/>
</dbReference>
<dbReference type="Proteomes" id="UP000596660">
    <property type="component" value="Unplaced"/>
</dbReference>
<evidence type="ECO:0000313" key="7">
    <source>
        <dbReference type="Proteomes" id="UP000596660"/>
    </source>
</evidence>
<comment type="function">
    <text evidence="5">DNA-dependent RNA polymerase which catalyzes the transcription of DNA into RNA using the four ribonucleoside triphosphates as substrates.</text>
</comment>
<dbReference type="InterPro" id="IPR045113">
    <property type="entry name" value="Rpb7-like"/>
</dbReference>
<accession>A0A803MV01</accession>
<proteinExistence type="predicted"/>
<keyword evidence="3 5" id="KW-0804">Transcription</keyword>
<dbReference type="SMR" id="A0A803MV01"/>
<dbReference type="EnsemblPlants" id="AUR62035728-RA">
    <property type="protein sequence ID" value="AUR62035728-RA:cds"/>
    <property type="gene ID" value="AUR62035728"/>
</dbReference>
<dbReference type="RefSeq" id="XP_021721144.1">
    <property type="nucleotide sequence ID" value="XM_021865452.1"/>
</dbReference>
<dbReference type="GeneID" id="110688704"/>
<evidence type="ECO:0000256" key="1">
    <source>
        <dbReference type="ARBA" id="ARBA00004123"/>
    </source>
</evidence>
<dbReference type="PANTHER" id="PTHR12709">
    <property type="entry name" value="DNA-DIRECTED RNA POLYMERASE II, III"/>
    <property type="match status" value="1"/>
</dbReference>
<keyword evidence="2 5" id="KW-0240">DNA-directed RNA polymerase</keyword>
<dbReference type="InterPro" id="IPR036898">
    <property type="entry name" value="RNA_pol_Rpb7-like_N_sf"/>
</dbReference>
<dbReference type="PANTHER" id="PTHR12709:SF5">
    <property type="entry name" value="DNA-DIRECTED RNA POLYMERASE I SUBUNIT RPA43"/>
    <property type="match status" value="1"/>
</dbReference>
<organism evidence="6 7">
    <name type="scientific">Chenopodium quinoa</name>
    <name type="common">Quinoa</name>
    <dbReference type="NCBI Taxonomy" id="63459"/>
    <lineage>
        <taxon>Eukaryota</taxon>
        <taxon>Viridiplantae</taxon>
        <taxon>Streptophyta</taxon>
        <taxon>Embryophyta</taxon>
        <taxon>Tracheophyta</taxon>
        <taxon>Spermatophyta</taxon>
        <taxon>Magnoliopsida</taxon>
        <taxon>eudicotyledons</taxon>
        <taxon>Gunneridae</taxon>
        <taxon>Pentapetalae</taxon>
        <taxon>Caryophyllales</taxon>
        <taxon>Chenopodiaceae</taxon>
        <taxon>Chenopodioideae</taxon>
        <taxon>Atripliceae</taxon>
        <taxon>Chenopodium</taxon>
    </lineage>
</organism>
<evidence type="ECO:0000256" key="5">
    <source>
        <dbReference type="RuleBase" id="RU369086"/>
    </source>
</evidence>